<dbReference type="Gene3D" id="2.160.10.10">
    <property type="entry name" value="Hexapeptide repeat proteins"/>
    <property type="match status" value="1"/>
</dbReference>
<sequence>MIISAIKSIFFTLYKTFILSIFNLRHNTKIKSKYASTKAKYGIGVLIDQNTHILDNVIIGNYSYVNFESWLENCTLGNYCSISDHVMICPSEHRINKILSHPIFGEKKTERVIIGNDVLISHNATILEGVHIGDGAVIGAGAVVTRDVRPYTIVGGVPARYIKNRFYDDKKINLIKKYDIYHLDKKAIINLESEGKI</sequence>
<dbReference type="EMBL" id="CP154878">
    <property type="protein sequence ID" value="XBG95640.1"/>
    <property type="molecule type" value="Genomic_DNA"/>
</dbReference>
<name>A0AAU7C2N0_9LACO</name>
<protein>
    <submittedName>
        <fullName evidence="1">CatB-related O-acetyltransferase</fullName>
        <ecNumber evidence="1">2.3.1.-</ecNumber>
    </submittedName>
</protein>
<dbReference type="RefSeq" id="WP_347980485.1">
    <property type="nucleotide sequence ID" value="NZ_CP154878.1"/>
</dbReference>
<accession>A0AAU7C2N0</accession>
<dbReference type="Pfam" id="PF00132">
    <property type="entry name" value="Hexapep"/>
    <property type="match status" value="1"/>
</dbReference>
<dbReference type="EC" id="2.3.1.-" evidence="1"/>
<dbReference type="PANTHER" id="PTHR43300">
    <property type="entry name" value="ACETYLTRANSFERASE"/>
    <property type="match status" value="1"/>
</dbReference>
<reference evidence="1" key="1">
    <citation type="submission" date="2024-04" db="EMBL/GenBank/DDBJ databases">
        <title>Limosilactobacillus allomucosae sp. nov., a novel species isolated from wild boar faecal samples as a potential probiotics for domestic pigs.</title>
        <authorList>
            <person name="Chen B."/>
        </authorList>
    </citation>
    <scope>NUCLEOTIDE SEQUENCE</scope>
    <source>
        <strain evidence="1">WILCCON 0051</strain>
    </source>
</reference>
<gene>
    <name evidence="1" type="ORF">ABC765_00440</name>
</gene>
<organism evidence="1">
    <name type="scientific">Limosilactobacillus allomucosae</name>
    <dbReference type="NCBI Taxonomy" id="3142938"/>
    <lineage>
        <taxon>Bacteria</taxon>
        <taxon>Bacillati</taxon>
        <taxon>Bacillota</taxon>
        <taxon>Bacilli</taxon>
        <taxon>Lactobacillales</taxon>
        <taxon>Lactobacillaceae</taxon>
        <taxon>Limosilactobacillus</taxon>
    </lineage>
</organism>
<evidence type="ECO:0000313" key="1">
    <source>
        <dbReference type="EMBL" id="XBG95640.1"/>
    </source>
</evidence>
<keyword evidence="1" id="KW-0808">Transferase</keyword>
<dbReference type="KEGG" id="lalo:ABC765_00440"/>
<dbReference type="CDD" id="cd03349">
    <property type="entry name" value="LbH_XAT"/>
    <property type="match status" value="1"/>
</dbReference>
<dbReference type="PANTHER" id="PTHR43300:SF11">
    <property type="entry name" value="ACETYLTRANSFERASE RV3034C-RELATED"/>
    <property type="match status" value="1"/>
</dbReference>
<dbReference type="AlphaFoldDB" id="A0AAU7C2N0"/>
<keyword evidence="1" id="KW-0012">Acyltransferase</keyword>
<dbReference type="InterPro" id="IPR001451">
    <property type="entry name" value="Hexapep"/>
</dbReference>
<dbReference type="InterPro" id="IPR050179">
    <property type="entry name" value="Trans_hexapeptide_repeat"/>
</dbReference>
<dbReference type="InterPro" id="IPR011004">
    <property type="entry name" value="Trimer_LpxA-like_sf"/>
</dbReference>
<proteinExistence type="predicted"/>
<dbReference type="SUPFAM" id="SSF51161">
    <property type="entry name" value="Trimeric LpxA-like enzymes"/>
    <property type="match status" value="1"/>
</dbReference>
<dbReference type="GO" id="GO:0016746">
    <property type="term" value="F:acyltransferase activity"/>
    <property type="evidence" value="ECO:0007669"/>
    <property type="project" value="UniProtKB-KW"/>
</dbReference>